<dbReference type="InterPro" id="IPR011886">
    <property type="entry name" value="NapH_MauN"/>
</dbReference>
<dbReference type="AlphaFoldDB" id="A0A4P6P1B0"/>
<dbReference type="InterPro" id="IPR017896">
    <property type="entry name" value="4Fe4S_Fe-S-bd"/>
</dbReference>
<evidence type="ECO:0000256" key="6">
    <source>
        <dbReference type="ARBA" id="ARBA00023004"/>
    </source>
</evidence>
<keyword evidence="8" id="KW-0472">Membrane</keyword>
<dbReference type="Pfam" id="PF12801">
    <property type="entry name" value="Fer4_5"/>
    <property type="match status" value="2"/>
</dbReference>
<organism evidence="10 11">
    <name type="scientific">Litorilituus sediminis</name>
    <dbReference type="NCBI Taxonomy" id="718192"/>
    <lineage>
        <taxon>Bacteria</taxon>
        <taxon>Pseudomonadati</taxon>
        <taxon>Pseudomonadota</taxon>
        <taxon>Gammaproteobacteria</taxon>
        <taxon>Alteromonadales</taxon>
        <taxon>Colwelliaceae</taxon>
        <taxon>Litorilituus</taxon>
    </lineage>
</organism>
<keyword evidence="7" id="KW-0411">Iron-sulfur</keyword>
<proteinExistence type="predicted"/>
<evidence type="ECO:0000256" key="1">
    <source>
        <dbReference type="ARBA" id="ARBA00022448"/>
    </source>
</evidence>
<dbReference type="NCBIfam" id="TIGR02163">
    <property type="entry name" value="napH"/>
    <property type="match status" value="1"/>
</dbReference>
<sequence length="287" mass="31975">MMKYPVGKEAIEEKGWFLAHRFLLLRRFVQLGVLALFLAGPLFGLWIIKGNLSSSLFLDVVPMTDPFVALQAFAAGHLLETTAIIGAVIIISFYFLLGGRVFCSWVCPVNMISDAAHWLRRKLKIRTSTKLSRKTRFWVLAMALVLPIGLGTMAWELINPVSMFHRGVIFGMGAGWIVLVGIFLFDLLLVEQGWCGHICPHGAFYNVLGRYSPIKVSATNRDKCHKCMDCFAVCPEPQVLKMPLFGENKGFSPVIKSADCTNCARCIDVCSKDVFKITTILPNKAEV</sequence>
<gene>
    <name evidence="10" type="primary">napH</name>
    <name evidence="10" type="ORF">EMK97_03595</name>
</gene>
<evidence type="ECO:0000256" key="4">
    <source>
        <dbReference type="ARBA" id="ARBA00022737"/>
    </source>
</evidence>
<keyword evidence="1" id="KW-0813">Transport</keyword>
<evidence type="ECO:0000256" key="5">
    <source>
        <dbReference type="ARBA" id="ARBA00022982"/>
    </source>
</evidence>
<evidence type="ECO:0000256" key="2">
    <source>
        <dbReference type="ARBA" id="ARBA00022485"/>
    </source>
</evidence>
<dbReference type="Pfam" id="PF12838">
    <property type="entry name" value="Fer4_7"/>
    <property type="match status" value="1"/>
</dbReference>
<keyword evidence="8" id="KW-1133">Transmembrane helix</keyword>
<keyword evidence="3" id="KW-0479">Metal-binding</keyword>
<dbReference type="EMBL" id="CP034759">
    <property type="protein sequence ID" value="QBG34881.1"/>
    <property type="molecule type" value="Genomic_DNA"/>
</dbReference>
<evidence type="ECO:0000256" key="8">
    <source>
        <dbReference type="SAM" id="Phobius"/>
    </source>
</evidence>
<dbReference type="OrthoDB" id="9806398at2"/>
<keyword evidence="6" id="KW-0408">Iron</keyword>
<feature type="transmembrane region" description="Helical" evidence="8">
    <location>
        <begin position="28"/>
        <end position="48"/>
    </location>
</feature>
<feature type="domain" description="4Fe-4S ferredoxin-type" evidence="9">
    <location>
        <begin position="251"/>
        <end position="280"/>
    </location>
</feature>
<keyword evidence="2" id="KW-0004">4Fe-4S</keyword>
<evidence type="ECO:0000313" key="10">
    <source>
        <dbReference type="EMBL" id="QBG34881.1"/>
    </source>
</evidence>
<keyword evidence="5" id="KW-0249">Electron transport</keyword>
<evidence type="ECO:0000256" key="7">
    <source>
        <dbReference type="ARBA" id="ARBA00023014"/>
    </source>
</evidence>
<dbReference type="InterPro" id="IPR051684">
    <property type="entry name" value="Electron_Trans/Redox"/>
</dbReference>
<evidence type="ECO:0000259" key="9">
    <source>
        <dbReference type="PROSITE" id="PS51379"/>
    </source>
</evidence>
<dbReference type="GO" id="GO:0051539">
    <property type="term" value="F:4 iron, 4 sulfur cluster binding"/>
    <property type="evidence" value="ECO:0007669"/>
    <property type="project" value="UniProtKB-KW"/>
</dbReference>
<feature type="transmembrane region" description="Helical" evidence="8">
    <location>
        <begin position="68"/>
        <end position="96"/>
    </location>
</feature>
<dbReference type="Gene3D" id="3.30.70.20">
    <property type="match status" value="1"/>
</dbReference>
<evidence type="ECO:0000256" key="3">
    <source>
        <dbReference type="ARBA" id="ARBA00022723"/>
    </source>
</evidence>
<accession>A0A4P6P1B0</accession>
<dbReference type="GO" id="GO:0046872">
    <property type="term" value="F:metal ion binding"/>
    <property type="evidence" value="ECO:0007669"/>
    <property type="project" value="UniProtKB-KW"/>
</dbReference>
<protein>
    <submittedName>
        <fullName evidence="10">Quinol dehydrogenase ferredoxin subunit NapH</fullName>
    </submittedName>
</protein>
<dbReference type="InterPro" id="IPR017900">
    <property type="entry name" value="4Fe4S_Fe_S_CS"/>
</dbReference>
<reference evidence="10 11" key="1">
    <citation type="submission" date="2018-12" db="EMBL/GenBank/DDBJ databases">
        <title>Complete genome of Litorilituus sediminis.</title>
        <authorList>
            <person name="Liu A."/>
            <person name="Rong J."/>
        </authorList>
    </citation>
    <scope>NUCLEOTIDE SEQUENCE [LARGE SCALE GENOMIC DNA]</scope>
    <source>
        <strain evidence="10 11">JCM 17549</strain>
    </source>
</reference>
<feature type="transmembrane region" description="Helical" evidence="8">
    <location>
        <begin position="167"/>
        <end position="190"/>
    </location>
</feature>
<dbReference type="KEGG" id="lsd:EMK97_03595"/>
<dbReference type="GO" id="GO:0005886">
    <property type="term" value="C:plasma membrane"/>
    <property type="evidence" value="ECO:0007669"/>
    <property type="project" value="TreeGrafter"/>
</dbReference>
<dbReference type="SUPFAM" id="SSF54862">
    <property type="entry name" value="4Fe-4S ferredoxins"/>
    <property type="match status" value="1"/>
</dbReference>
<feature type="domain" description="4Fe-4S ferredoxin-type" evidence="9">
    <location>
        <begin position="215"/>
        <end position="245"/>
    </location>
</feature>
<evidence type="ECO:0000313" key="11">
    <source>
        <dbReference type="Proteomes" id="UP000290244"/>
    </source>
</evidence>
<keyword evidence="8" id="KW-0812">Transmembrane</keyword>
<dbReference type="NCBIfam" id="NF007013">
    <property type="entry name" value="PRK09477.1"/>
    <property type="match status" value="1"/>
</dbReference>
<keyword evidence="11" id="KW-1185">Reference proteome</keyword>
<dbReference type="Proteomes" id="UP000290244">
    <property type="component" value="Chromosome"/>
</dbReference>
<dbReference type="PANTHER" id="PTHR30176">
    <property type="entry name" value="FERREDOXIN-TYPE PROTEIN NAPH"/>
    <property type="match status" value="1"/>
</dbReference>
<dbReference type="PROSITE" id="PS00198">
    <property type="entry name" value="4FE4S_FER_1"/>
    <property type="match status" value="1"/>
</dbReference>
<keyword evidence="4" id="KW-0677">Repeat</keyword>
<name>A0A4P6P1B0_9GAMM</name>
<dbReference type="PROSITE" id="PS51379">
    <property type="entry name" value="4FE4S_FER_2"/>
    <property type="match status" value="2"/>
</dbReference>
<dbReference type="PANTHER" id="PTHR30176:SF3">
    <property type="entry name" value="FERREDOXIN-TYPE PROTEIN NAPH"/>
    <property type="match status" value="1"/>
</dbReference>
<feature type="transmembrane region" description="Helical" evidence="8">
    <location>
        <begin position="137"/>
        <end position="155"/>
    </location>
</feature>